<dbReference type="AlphaFoldDB" id="A0A7G9Z2Q0"/>
<name>A0A7G9Z2Q0_9EURY</name>
<evidence type="ECO:0000313" key="2">
    <source>
        <dbReference type="EMBL" id="QNO54534.1"/>
    </source>
</evidence>
<sequence length="146" mass="15854">MVKKEAGAIIVALLLVATLGAGVASAKGVVIGGGYNDSSVDISSSSFSDFLTTDLWNGSFWDSAAEEEVEAVKKAREAREVNKTAEAVENAREARAENDTAEAEESDSFWQSVDKTNWPTGYWAVDPNYQTDRPAGYWDVNWTIIP</sequence>
<dbReference type="EMBL" id="MT631585">
    <property type="protein sequence ID" value="QNO54534.1"/>
    <property type="molecule type" value="Genomic_DNA"/>
</dbReference>
<gene>
    <name evidence="2" type="ORF">BGNFGLGO_00005</name>
</gene>
<accession>A0A7G9Z2Q0</accession>
<feature type="region of interest" description="Disordered" evidence="1">
    <location>
        <begin position="82"/>
        <end position="110"/>
    </location>
</feature>
<organism evidence="2">
    <name type="scientific">Candidatus Methanophaga sp. ANME-1 ERB7</name>
    <dbReference type="NCBI Taxonomy" id="2759913"/>
    <lineage>
        <taxon>Archaea</taxon>
        <taxon>Methanobacteriati</taxon>
        <taxon>Methanobacteriota</taxon>
        <taxon>Stenosarchaea group</taxon>
        <taxon>Methanomicrobia</taxon>
        <taxon>Candidatus Methanophagales</taxon>
        <taxon>Candidatus Methanophagaceae</taxon>
        <taxon>Candidatus Methanophaga</taxon>
    </lineage>
</organism>
<evidence type="ECO:0000256" key="1">
    <source>
        <dbReference type="SAM" id="MobiDB-lite"/>
    </source>
</evidence>
<feature type="compositionally biased region" description="Basic and acidic residues" evidence="1">
    <location>
        <begin position="89"/>
        <end position="98"/>
    </location>
</feature>
<reference evidence="2" key="1">
    <citation type="submission" date="2020-06" db="EMBL/GenBank/DDBJ databases">
        <title>Unique genomic features of the anaerobic methanotrophic archaea.</title>
        <authorList>
            <person name="Chadwick G.L."/>
            <person name="Skennerton C.T."/>
            <person name="Laso-Perez R."/>
            <person name="Leu A.O."/>
            <person name="Speth D.R."/>
            <person name="Yu H."/>
            <person name="Morgan-Lang C."/>
            <person name="Hatzenpichler R."/>
            <person name="Goudeau D."/>
            <person name="Malmstrom R."/>
            <person name="Brazelton W.J."/>
            <person name="Woyke T."/>
            <person name="Hallam S.J."/>
            <person name="Tyson G.W."/>
            <person name="Wegener G."/>
            <person name="Boetius A."/>
            <person name="Orphan V."/>
        </authorList>
    </citation>
    <scope>NUCLEOTIDE SEQUENCE</scope>
</reference>
<proteinExistence type="predicted"/>
<protein>
    <submittedName>
        <fullName evidence="2">Uncharacterized protein</fullName>
    </submittedName>
</protein>